<proteinExistence type="predicted"/>
<keyword evidence="8" id="KW-1185">Reference proteome</keyword>
<keyword evidence="1" id="KW-0479">Metal-binding</keyword>
<dbReference type="InterPro" id="IPR011990">
    <property type="entry name" value="TPR-like_helical_dom_sf"/>
</dbReference>
<gene>
    <name evidence="7" type="ORF">OIU85_013830</name>
</gene>
<dbReference type="GO" id="GO:0061630">
    <property type="term" value="F:ubiquitin protein ligase activity"/>
    <property type="evidence" value="ECO:0007669"/>
    <property type="project" value="TreeGrafter"/>
</dbReference>
<dbReference type="Gene3D" id="1.20.58.1480">
    <property type="match status" value="1"/>
</dbReference>
<dbReference type="InterPro" id="IPR001841">
    <property type="entry name" value="Znf_RING"/>
</dbReference>
<dbReference type="Gene3D" id="1.25.40.10">
    <property type="entry name" value="Tetratricopeptide repeat domain"/>
    <property type="match status" value="1"/>
</dbReference>
<name>A0A9Q0NML2_SALVM</name>
<dbReference type="PROSITE" id="PS51787">
    <property type="entry name" value="LON_N"/>
    <property type="match status" value="1"/>
</dbReference>
<feature type="domain" description="Lon N-terminal" evidence="6">
    <location>
        <begin position="245"/>
        <end position="447"/>
    </location>
</feature>
<reference evidence="7" key="2">
    <citation type="journal article" date="2023" name="Int. J. Mol. Sci.">
        <title>De Novo Assembly and Annotation of 11 Diverse Shrub Willow (Salix) Genomes Reveals Novel Gene Organization in Sex-Linked Regions.</title>
        <authorList>
            <person name="Hyden B."/>
            <person name="Feng K."/>
            <person name="Yates T.B."/>
            <person name="Jawdy S."/>
            <person name="Cereghino C."/>
            <person name="Smart L.B."/>
            <person name="Muchero W."/>
        </authorList>
    </citation>
    <scope>NUCLEOTIDE SEQUENCE [LARGE SCALE GENOMIC DNA]</scope>
    <source>
        <tissue evidence="7">Shoot tip</tissue>
    </source>
</reference>
<dbReference type="PROSITE" id="PS50089">
    <property type="entry name" value="ZF_RING_2"/>
    <property type="match status" value="1"/>
</dbReference>
<dbReference type="PANTHER" id="PTHR23327">
    <property type="entry name" value="RING FINGER PROTEIN 127"/>
    <property type="match status" value="1"/>
</dbReference>
<organism evidence="7 8">
    <name type="scientific">Salix viminalis</name>
    <name type="common">Common osier</name>
    <name type="synonym">Basket willow</name>
    <dbReference type="NCBI Taxonomy" id="40686"/>
    <lineage>
        <taxon>Eukaryota</taxon>
        <taxon>Viridiplantae</taxon>
        <taxon>Streptophyta</taxon>
        <taxon>Embryophyta</taxon>
        <taxon>Tracheophyta</taxon>
        <taxon>Spermatophyta</taxon>
        <taxon>Magnoliopsida</taxon>
        <taxon>eudicotyledons</taxon>
        <taxon>Gunneridae</taxon>
        <taxon>Pentapetalae</taxon>
        <taxon>rosids</taxon>
        <taxon>fabids</taxon>
        <taxon>Malpighiales</taxon>
        <taxon>Salicaceae</taxon>
        <taxon>Saliceae</taxon>
        <taxon>Salix</taxon>
    </lineage>
</organism>
<accession>A0A9Q0NML2</accession>
<dbReference type="Gene3D" id="3.30.40.10">
    <property type="entry name" value="Zinc/RING finger domain, C3HC4 (zinc finger)"/>
    <property type="match status" value="1"/>
</dbReference>
<dbReference type="Proteomes" id="UP001151529">
    <property type="component" value="Chromosome 12"/>
</dbReference>
<dbReference type="SUPFAM" id="SSF57850">
    <property type="entry name" value="RING/U-box"/>
    <property type="match status" value="1"/>
</dbReference>
<evidence type="ECO:0000259" key="6">
    <source>
        <dbReference type="PROSITE" id="PS51787"/>
    </source>
</evidence>
<sequence length="453" mass="52114">MSGEAASSSSGVVLQGLDDVEEYTSADEEKGSLPLDRFSHVFDLVQNGNQAFRENHFEEAINCYSRANNIKPGDPIILGNRSAAYSRVSHFLKQRPASNSEDRPLNGLDPTIHAELALKDAEKVINLRNNLVNPYLLKANALILLEKYDLAQDVVLSGLQVDPFSNPLTYYLNLLLTPCGHSFCRSCLFQSMDRGNKCPLCRTVLFISPRTCSISVTLNNIIQRNFPEEYAERKSENDRLTNFGVDLIPLFVMDAVIPCQKFPLHIFEPRYRLMVRRIMEGNHRMGMVIIDSASGSIADFACEVEITECEPFPDGRFYIEVESRRRFRILQSWDQDGYRVAEIEWVQDNSPEGLEQRTEMQELTNSAAEYAQLWLRRAKEAARQDRRRLEKLLNVEAMMPMPLDPERFSFWLATLTDRRPYERLELLRIRDTSERIRRGLVYLRAAEQGCRMQ</sequence>
<dbReference type="SUPFAM" id="SSF48452">
    <property type="entry name" value="TPR-like"/>
    <property type="match status" value="1"/>
</dbReference>
<evidence type="ECO:0000256" key="4">
    <source>
        <dbReference type="PROSITE-ProRule" id="PRU00175"/>
    </source>
</evidence>
<dbReference type="AlphaFoldDB" id="A0A9Q0NML2"/>
<evidence type="ECO:0000313" key="8">
    <source>
        <dbReference type="Proteomes" id="UP001151529"/>
    </source>
</evidence>
<feature type="domain" description="RING-type" evidence="5">
    <location>
        <begin position="162"/>
        <end position="202"/>
    </location>
</feature>
<evidence type="ECO:0000313" key="7">
    <source>
        <dbReference type="EMBL" id="KAJ6672535.1"/>
    </source>
</evidence>
<dbReference type="PROSITE" id="PS00518">
    <property type="entry name" value="ZF_RING_1"/>
    <property type="match status" value="1"/>
</dbReference>
<dbReference type="GO" id="GO:0005737">
    <property type="term" value="C:cytoplasm"/>
    <property type="evidence" value="ECO:0007669"/>
    <property type="project" value="UniProtKB-ARBA"/>
</dbReference>
<reference evidence="7" key="1">
    <citation type="submission" date="2022-11" db="EMBL/GenBank/DDBJ databases">
        <authorList>
            <person name="Hyden B.L."/>
            <person name="Feng K."/>
            <person name="Yates T."/>
            <person name="Jawdy S."/>
            <person name="Smart L.B."/>
            <person name="Muchero W."/>
        </authorList>
    </citation>
    <scope>NUCLEOTIDE SEQUENCE</scope>
    <source>
        <tissue evidence="7">Shoot tip</tissue>
    </source>
</reference>
<dbReference type="InterPro" id="IPR046336">
    <property type="entry name" value="Lon_prtase_N_sf"/>
</dbReference>
<dbReference type="Pfam" id="PF13923">
    <property type="entry name" value="zf-C3HC4_2"/>
    <property type="match status" value="1"/>
</dbReference>
<dbReference type="SMART" id="SM00464">
    <property type="entry name" value="LON"/>
    <property type="match status" value="1"/>
</dbReference>
<dbReference type="Gene3D" id="2.30.130.40">
    <property type="entry name" value="LON domain-like"/>
    <property type="match status" value="1"/>
</dbReference>
<comment type="caution">
    <text evidence="7">The sequence shown here is derived from an EMBL/GenBank/DDBJ whole genome shotgun (WGS) entry which is preliminary data.</text>
</comment>
<evidence type="ECO:0000256" key="2">
    <source>
        <dbReference type="ARBA" id="ARBA00022771"/>
    </source>
</evidence>
<dbReference type="OrthoDB" id="264917at2759"/>
<protein>
    <submittedName>
        <fullName evidence="7">43KDA POSTSYNAPTIC PROTEIN-RELATED</fullName>
    </submittedName>
</protein>
<dbReference type="InterPro" id="IPR015947">
    <property type="entry name" value="PUA-like_sf"/>
</dbReference>
<dbReference type="InterPro" id="IPR017907">
    <property type="entry name" value="Znf_RING_CS"/>
</dbReference>
<dbReference type="GO" id="GO:0008270">
    <property type="term" value="F:zinc ion binding"/>
    <property type="evidence" value="ECO:0007669"/>
    <property type="project" value="UniProtKB-KW"/>
</dbReference>
<dbReference type="EMBL" id="JAPFFL010000018">
    <property type="protein sequence ID" value="KAJ6672535.1"/>
    <property type="molecule type" value="Genomic_DNA"/>
</dbReference>
<evidence type="ECO:0000256" key="1">
    <source>
        <dbReference type="ARBA" id="ARBA00022723"/>
    </source>
</evidence>
<dbReference type="PANTHER" id="PTHR23327:SF42">
    <property type="entry name" value="LON PEPTIDASE N-TERMINAL DOMAIN AND RING FINGER PROTEIN C14F5.10C"/>
    <property type="match status" value="1"/>
</dbReference>
<dbReference type="InterPro" id="IPR013083">
    <property type="entry name" value="Znf_RING/FYVE/PHD"/>
</dbReference>
<dbReference type="InterPro" id="IPR003111">
    <property type="entry name" value="Lon_prtase_N"/>
</dbReference>
<evidence type="ECO:0000256" key="3">
    <source>
        <dbReference type="ARBA" id="ARBA00022833"/>
    </source>
</evidence>
<keyword evidence="3" id="KW-0862">Zinc</keyword>
<dbReference type="SUPFAM" id="SSF88697">
    <property type="entry name" value="PUA domain-like"/>
    <property type="match status" value="1"/>
</dbReference>
<evidence type="ECO:0000259" key="5">
    <source>
        <dbReference type="PROSITE" id="PS50089"/>
    </source>
</evidence>
<dbReference type="Pfam" id="PF02190">
    <property type="entry name" value="LON_substr_bdg"/>
    <property type="match status" value="1"/>
</dbReference>
<keyword evidence="2 4" id="KW-0863">Zinc-finger</keyword>